<accession>A0A508X7P5</accession>
<proteinExistence type="predicted"/>
<reference evidence="1" key="1">
    <citation type="submission" date="2019-06" db="EMBL/GenBank/DDBJ databases">
        <authorList>
            <person name="Le Quere A."/>
            <person name="Colella S."/>
        </authorList>
    </citation>
    <scope>NUCLEOTIDE SEQUENCE</scope>
    <source>
        <strain evidence="1">EmedicaeMD41</strain>
    </source>
</reference>
<sequence length="55" mass="5969">MFNKMAKVQLGLGASGHRRRGVLRQTYLQATHYRPGVMAGVKTGVRNSVGQLPAC</sequence>
<organism evidence="1">
    <name type="scientific">Sinorhizobium medicae</name>
    <dbReference type="NCBI Taxonomy" id="110321"/>
    <lineage>
        <taxon>Bacteria</taxon>
        <taxon>Pseudomonadati</taxon>
        <taxon>Pseudomonadota</taxon>
        <taxon>Alphaproteobacteria</taxon>
        <taxon>Hyphomicrobiales</taxon>
        <taxon>Rhizobiaceae</taxon>
        <taxon>Sinorhizobium/Ensifer group</taxon>
        <taxon>Sinorhizobium</taxon>
    </lineage>
</organism>
<protein>
    <submittedName>
        <fullName evidence="1">Uncharacterized protein</fullName>
    </submittedName>
</protein>
<evidence type="ECO:0000313" key="1">
    <source>
        <dbReference type="EMBL" id="VTZ65788.1"/>
    </source>
</evidence>
<gene>
    <name evidence="1" type="ORF">EMEDMD4_910005</name>
</gene>
<name>A0A508X7P5_9HYPH</name>
<dbReference type="EMBL" id="CABFNB010000163">
    <property type="protein sequence ID" value="VTZ65788.1"/>
    <property type="molecule type" value="Genomic_DNA"/>
</dbReference>
<dbReference type="Proteomes" id="UP000507954">
    <property type="component" value="Unassembled WGS sequence"/>
</dbReference>
<dbReference type="AlphaFoldDB" id="A0A508X7P5"/>